<gene>
    <name evidence="1" type="ORF">KSZ_78380</name>
</gene>
<accession>A0ABQ3VU79</accession>
<comment type="caution">
    <text evidence="1">The sequence shown here is derived from an EMBL/GenBank/DDBJ whole genome shotgun (WGS) entry which is preliminary data.</text>
</comment>
<evidence type="ECO:0000313" key="2">
    <source>
        <dbReference type="Proteomes" id="UP000635565"/>
    </source>
</evidence>
<proteinExistence type="predicted"/>
<sequence>MELCLTPPTTWLWYCSVMNFYNPDSIILGGGVIEAVDLLFETAVARARKVRFRFRLRKHQLCARNWAISRCRGGCGSGSDFHGYAINSKQ</sequence>
<dbReference type="InterPro" id="IPR043129">
    <property type="entry name" value="ATPase_NBD"/>
</dbReference>
<organism evidence="1 2">
    <name type="scientific">Dictyobacter formicarum</name>
    <dbReference type="NCBI Taxonomy" id="2778368"/>
    <lineage>
        <taxon>Bacteria</taxon>
        <taxon>Bacillati</taxon>
        <taxon>Chloroflexota</taxon>
        <taxon>Ktedonobacteria</taxon>
        <taxon>Ktedonobacterales</taxon>
        <taxon>Dictyobacteraceae</taxon>
        <taxon>Dictyobacter</taxon>
    </lineage>
</organism>
<keyword evidence="2" id="KW-1185">Reference proteome</keyword>
<dbReference type="EMBL" id="BNJJ01000047">
    <property type="protein sequence ID" value="GHO89832.1"/>
    <property type="molecule type" value="Genomic_DNA"/>
</dbReference>
<reference evidence="1 2" key="1">
    <citation type="journal article" date="2021" name="Int. J. Syst. Evol. Microbiol.">
        <title>Reticulibacter mediterranei gen. nov., sp. nov., within the new family Reticulibacteraceae fam. nov., and Ktedonospora formicarum gen. nov., sp. nov., Ktedonobacter robiniae sp. nov., Dictyobacter formicarum sp. nov. and Dictyobacter arantiisoli sp. nov., belonging to the class Ktedonobacteria.</title>
        <authorList>
            <person name="Yabe S."/>
            <person name="Zheng Y."/>
            <person name="Wang C.M."/>
            <person name="Sakai Y."/>
            <person name="Abe K."/>
            <person name="Yokota A."/>
            <person name="Donadio S."/>
            <person name="Cavaletti L."/>
            <person name="Monciardini P."/>
        </authorList>
    </citation>
    <scope>NUCLEOTIDE SEQUENCE [LARGE SCALE GENOMIC DNA]</scope>
    <source>
        <strain evidence="1 2">SOSP1-9</strain>
    </source>
</reference>
<dbReference type="SUPFAM" id="SSF53067">
    <property type="entry name" value="Actin-like ATPase domain"/>
    <property type="match status" value="1"/>
</dbReference>
<dbReference type="Gene3D" id="3.30.420.40">
    <property type="match status" value="1"/>
</dbReference>
<evidence type="ECO:0008006" key="3">
    <source>
        <dbReference type="Google" id="ProtNLM"/>
    </source>
</evidence>
<name>A0ABQ3VU79_9CHLR</name>
<evidence type="ECO:0000313" key="1">
    <source>
        <dbReference type="EMBL" id="GHO89832.1"/>
    </source>
</evidence>
<dbReference type="Proteomes" id="UP000635565">
    <property type="component" value="Unassembled WGS sequence"/>
</dbReference>
<protein>
    <recommendedName>
        <fullName evidence="3">ROK family protein</fullName>
    </recommendedName>
</protein>